<feature type="region of interest" description="Disordered" evidence="2">
    <location>
        <begin position="602"/>
        <end position="627"/>
    </location>
</feature>
<keyword evidence="1" id="KW-0479">Metal-binding</keyword>
<keyword evidence="1" id="KW-0862">Zinc</keyword>
<dbReference type="SMART" id="SM00343">
    <property type="entry name" value="ZnF_C2HC"/>
    <property type="match status" value="1"/>
</dbReference>
<organism evidence="5">
    <name type="scientific">Cladocopium goreaui</name>
    <dbReference type="NCBI Taxonomy" id="2562237"/>
    <lineage>
        <taxon>Eukaryota</taxon>
        <taxon>Sar</taxon>
        <taxon>Alveolata</taxon>
        <taxon>Dinophyceae</taxon>
        <taxon>Suessiales</taxon>
        <taxon>Symbiodiniaceae</taxon>
        <taxon>Cladocopium</taxon>
    </lineage>
</organism>
<proteinExistence type="predicted"/>
<dbReference type="PROSITE" id="PS50994">
    <property type="entry name" value="INTEGRASE"/>
    <property type="match status" value="1"/>
</dbReference>
<feature type="compositionally biased region" description="Basic and acidic residues" evidence="2">
    <location>
        <begin position="42"/>
        <end position="58"/>
    </location>
</feature>
<feature type="compositionally biased region" description="Low complexity" evidence="2">
    <location>
        <begin position="1276"/>
        <end position="1327"/>
    </location>
</feature>
<dbReference type="GO" id="GO:0008270">
    <property type="term" value="F:zinc ion binding"/>
    <property type="evidence" value="ECO:0007669"/>
    <property type="project" value="UniProtKB-KW"/>
</dbReference>
<reference evidence="6 7" key="2">
    <citation type="submission" date="2024-05" db="EMBL/GenBank/DDBJ databases">
        <authorList>
            <person name="Chen Y."/>
            <person name="Shah S."/>
            <person name="Dougan E. K."/>
            <person name="Thang M."/>
            <person name="Chan C."/>
        </authorList>
    </citation>
    <scope>NUCLEOTIDE SEQUENCE [LARGE SCALE GENOMIC DNA]</scope>
</reference>
<evidence type="ECO:0000256" key="1">
    <source>
        <dbReference type="PROSITE-ProRule" id="PRU00047"/>
    </source>
</evidence>
<feature type="compositionally biased region" description="Basic and acidic residues" evidence="2">
    <location>
        <begin position="2736"/>
        <end position="2745"/>
    </location>
</feature>
<dbReference type="InterPro" id="IPR036397">
    <property type="entry name" value="RNaseH_sf"/>
</dbReference>
<protein>
    <submittedName>
        <fullName evidence="6">Gypsy retrotransposon integrase-like protein 1</fullName>
    </submittedName>
</protein>
<keyword evidence="7" id="KW-1185">Reference proteome</keyword>
<feature type="compositionally biased region" description="Basic and acidic residues" evidence="2">
    <location>
        <begin position="696"/>
        <end position="706"/>
    </location>
</feature>
<feature type="region of interest" description="Disordered" evidence="2">
    <location>
        <begin position="2695"/>
        <end position="2745"/>
    </location>
</feature>
<keyword evidence="1" id="KW-0863">Zinc-finger</keyword>
<evidence type="ECO:0000313" key="7">
    <source>
        <dbReference type="Proteomes" id="UP001152797"/>
    </source>
</evidence>
<feature type="region of interest" description="Disordered" evidence="2">
    <location>
        <begin position="1560"/>
        <end position="1586"/>
    </location>
</feature>
<dbReference type="PANTHER" id="PTHR37984">
    <property type="entry name" value="PROTEIN CBG26694"/>
    <property type="match status" value="1"/>
</dbReference>
<dbReference type="PROSITE" id="PS50158">
    <property type="entry name" value="ZF_CCHC"/>
    <property type="match status" value="1"/>
</dbReference>
<feature type="region of interest" description="Disordered" evidence="2">
    <location>
        <begin position="2640"/>
        <end position="2666"/>
    </location>
</feature>
<feature type="region of interest" description="Disordered" evidence="2">
    <location>
        <begin position="1446"/>
        <end position="1499"/>
    </location>
</feature>
<feature type="compositionally biased region" description="Basic residues" evidence="2">
    <location>
        <begin position="660"/>
        <end position="695"/>
    </location>
</feature>
<feature type="compositionally biased region" description="Basic and acidic residues" evidence="2">
    <location>
        <begin position="2178"/>
        <end position="2199"/>
    </location>
</feature>
<dbReference type="EMBL" id="CAMXCT010000797">
    <property type="protein sequence ID" value="CAI3983371.1"/>
    <property type="molecule type" value="Genomic_DNA"/>
</dbReference>
<sequence length="3495" mass="386087">MAQQSLTPRQGVMPQKLRSERRILGDLSNTQCPGTHNGGCGGEKREASGRPKPTRDAFRVFTGGENENEPPPKEVKSSETSVRWSDIAELGFEELPDIDCFANPEPTDAAKYWKPFWEGGPADPRVLADGLANTMDVADLEAQRMDALIRESDPLSWRELRRTMELQDNEDIGGVVVALQLVGGEERPQVGDAEFGHQPGIYAATTGNTQGDRASAAGAGSFDPSMSSTSMPSSMVNNMSPMTNTPAGFSIPTTRTTYGASGDGMNYGLGGLSYNPMGYGPQAYGYAASPLGPFQQLGSQANGCARHQDASSRQPGGIPPDPLQAADPWRGYQPSTSTNAMPVQTAQDFVNGLRTGVQDARARPVASAFEALGKTVPTSPTPDSSPNQSSSTEDWFKKLVEALSGDKRASVPPWSGAPSGLRSWLKQLGMWEQETTTPKSRWGIKLYSALGEEARRIADVVPPETLTTEAGYAAILTTLMARYKPYLEAIGPQSVDNFVYSGDRARGETFAAFLSRKEVQKQELESQLGGEVLNPLVAGRILLRQAGLSEQQQQMIALKTHVLLSYEEVVNALRPLDRLETLSKAAALPGAVPVQRTFLQAGEDADGTEDEEEPEEEEEEYSDSELADDMLRFEDREFDEAEAIYVQAYNDVRKDLRTRKRERGFVRHRGNGGGRRSHTNKKPKGRGKGRKKDGHGRKDDSTIKGTEAELMARTRCFSCQELGHISRNCPHRGSSKGTQKKQFVTVGGTGSSTSTYMFQQLQPMPFPPPQTTLMRAVYAGVRVRAFEGVVDTAAEEAVVGSQSFNGMREELRAAGLRPVPIRRPSSQCAGIGGAARLCGAFDVPTSIAGVLGILRFTVIEDGEGPNGFVTPPLIPISYLETVGASLDLQYDTYVTADGHTTQMRRLPSGHRAIHMFDFETTPWKLPQNLQQNGHDPFLLHPRSSHSILGGGDAARDQRGEALAILTSSTSSGTLTSSFPPTICADETSGRPMDDVFFETYVEAHVLPGEVPVENETRRRSRSRSKAAPASERADSVAPTVPYTDGTSTAPDGESTEVEVLQELPEERPALQQQSQQPEQAQSSGQVQRPGQAQQSGGDRRLQALQRLRDQRAQGVPPALPLRSSSTCPSDNVSESTDYAVVQRVLHFDQQEEDPPVVMFTNEEGVHIPLDPTQGVLFYLENQQGQRTFLERQDGWRERLPTPNHLRTIPPVLLTKRRWVYATMVDNHMEVINDDWVERPHRCLNQPWFGTVVFFEGRRGGQEPSDDDDDQEDQDRQSSPRSASRGSGPSPTSRPSTTTRPLSSSRPSSSSRPPTSSRQSSTQPSTGRDMQPRPSARKKGSVRVFNVVETVNRPMEFSLDETDHDGNWCLSPELSKGAQTVTLGSLRMCLKRKSDRALRSPFSSLMSWTLSKAAQAFANRLSRRHGAQEEPDGGSGIASVLHLQDVSGRRRTNTSEEDGNGQVSGSVDAGDDRPVHACADNSAADGSGLSPAEGQCSGRNWSTTVKIHSPKALEREPKNLHSPRRVHAVPSKSTTEVVDMHPMRGTLGKAGSRSVSVLIGNGSSPDAGSQKLADSRGDLPGVSPCTTIQAGAGQYQAEGGRDGPDRASFWEQWIKPCYAQTGFKDNDTERTLSVKRESANGTSTNPTTQEDGRTNADLQCGGRWTPGVGHQRRGEALGAGGDGGTRCNPSSRLVGKSQLGGRHGRSLGKFLSSRFSKFMVFLCMNCCLSTATIAAFGTPGLVAWHNECTDEFKTEPVSLSTADNMTCYVYGQALAKHFAYATSDIYGDDAKLTKEDKKFVKENLKKLNKTIVEVYSPERVTEKAEKYGFRAGGALDLTTGWDFTKETHRQSALRMIRALQPVLVILSPPCTVFSTLRFLSNFKRDQHQVRAEEEEAVQHLKFAVAIARIQLRAGRGFLFEHPRSATSWAHEELDQLRNEPGVFSVPVDLCRFGLKTSKGMPALKPTLLLTNVESLATVLNRRCEGSHAKHQPLLAGEAGLAAKYTPAFVEAILRGLRQHVQTWVKSNQQTEDYWEQDDGQLVRHHRVPRRALFSPSGVAGCSSPSKRLSSKRVSNINFINGKHQTLEDDWRSAEAPRFAFSQLWTGTTTFQLHDPIVLPPDWKAVATYITQAAAHPIHAYLTDETALQVDWKASFPTHKILGGGDLASTTSSSSSAAARGERALQADQRDERALQADRSRPRALQADQPRDLQDDMDEEETSEDRVQQALRELHLPQPPTDNILHPELRRELFRVHRNLGHPSLQVFVRALRHAGVKKEAVEWVKHHFRCDLCERKQQPSAHRPGKLQKAMEFNEVVGVDLIQVNVPNLGEYLLLNCLCWGTDMQIVEPVEDKQASTVYAAFARAWLAHYGPPGLVIADQGREFVGREFADRLGHLGVPVHYISARAPWENGRTERAGGIYKSRLETAIHEVGGVTSEEEFKTAISETSMMHNRYYNRSGYTPYQRAFGTLPRLPASLLSDDKIDKQLILESGEDAMKRAWRIREEAGKAWLKWQDDTAVRRAVSTRTRTVDMKAFEDGELVYVWRDIPGHKGWTGPGTVIAQKGDACWISMRGYLMKANKGQVRKATSEESLGAELVKHLSTTLLEDIENNRVKFFRDVAAEGLPDDDAMSGEVIGRLAEAEGDSPEVVEPAEAYSPTTPLNTLDRIDEGDEDFEMDLGDQHPLRDQAQVQPDQGVQPMLEDPPRPAPSEASTAEPSTAEVAPSVPPSLTTSQPQSRRESMNIRVDEARDGVLGFGPVRRDQQRPVMPYPCPPQGVPALPRNTRSLYFEVSKEPSEESPHWIRDRCTGHYTMNNASTEKFNISQSTGVFNYNDKCIYLTKAKTSPGQVEFRKLEEKYKKIFRASRAKEVQSLLDSGAIKILSKEESKRFLREHPQHVLTSRYVDRWKPTDAFGVLPEEYGEPGFLPEQHPGLAPKSRWCVVGWRDPHIHQIERTAPTPLTSSIYLALQLAASRKWKAKSKDAKTAVLQSRPTTRSQKLACRMPADEAFEGYDVEQLILLLTEVYGLVSGPSWWRRSLLEILVKELGYRVNVYDRCVLTLDQEENKDFKDPNTPTRGILVLEVDDMLEAGDSVHRQKMELLEKRLRFGKVVDLQNTEGGSGYAGRRLRQLKDFSFEYSMDDYVANRLQKANITRKFLKKDAAKIQLNEEEESQLRGTIAAINWAAREGRPDGSASASILSGCFPNPTLQNVLDCNATVEILKERSITIKIHAIPEAELRHVLVADSSFDPTGKSKPQHGWLQGVTTPALNRGQFAPVSLISWRSKRLRRKAASTTLCESISLSTALASLEKQAATMKSFRFSRYDPSQVVEDMDVLMGLRGPPVVISTEDPRHQDPEAVAIIDAKSVYDSTASSERQFQGDDDRAALEAAMIQESLAKLRARLRWLPHNLNPADSLTKLPSAAHMAPLYTLLQKKGMVIQQEEIELATGRQGDRRQKVHGPAAMSSEYAVDVHQPTMSVSQNDSTLTKFWEAEKVT</sequence>
<feature type="domain" description="CCHC-type" evidence="3">
    <location>
        <begin position="715"/>
        <end position="730"/>
    </location>
</feature>
<feature type="region of interest" description="Disordered" evidence="2">
    <location>
        <begin position="1011"/>
        <end position="1098"/>
    </location>
</feature>
<feature type="compositionally biased region" description="Polar residues" evidence="2">
    <location>
        <begin position="1638"/>
        <end position="1648"/>
    </location>
</feature>
<evidence type="ECO:0000313" key="5">
    <source>
        <dbReference type="EMBL" id="CAI3983371.1"/>
    </source>
</evidence>
<feature type="region of interest" description="Disordered" evidence="2">
    <location>
        <begin position="1257"/>
        <end position="1340"/>
    </location>
</feature>
<dbReference type="SUPFAM" id="SSF57756">
    <property type="entry name" value="Retrovirus zinc finger-like domains"/>
    <property type="match status" value="1"/>
</dbReference>
<evidence type="ECO:0000259" key="3">
    <source>
        <dbReference type="PROSITE" id="PS50158"/>
    </source>
</evidence>
<feature type="region of interest" description="Disordered" evidence="2">
    <location>
        <begin position="206"/>
        <end position="231"/>
    </location>
</feature>
<feature type="compositionally biased region" description="Low complexity" evidence="2">
    <location>
        <begin position="1071"/>
        <end position="1087"/>
    </location>
</feature>
<evidence type="ECO:0000259" key="4">
    <source>
        <dbReference type="PROSITE" id="PS50994"/>
    </source>
</evidence>
<dbReference type="Gene3D" id="3.30.420.10">
    <property type="entry name" value="Ribonuclease H-like superfamily/Ribonuclease H"/>
    <property type="match status" value="1"/>
</dbReference>
<comment type="caution">
    <text evidence="5">The sequence shown here is derived from an EMBL/GenBank/DDBJ whole genome shotgun (WGS) entry which is preliminary data.</text>
</comment>
<feature type="compositionally biased region" description="Acidic residues" evidence="2">
    <location>
        <begin position="603"/>
        <end position="627"/>
    </location>
</feature>
<dbReference type="Proteomes" id="UP001152797">
    <property type="component" value="Unassembled WGS sequence"/>
</dbReference>
<feature type="compositionally biased region" description="Polar residues" evidence="2">
    <location>
        <begin position="1122"/>
        <end position="1133"/>
    </location>
</feature>
<evidence type="ECO:0000256" key="2">
    <source>
        <dbReference type="SAM" id="MobiDB-lite"/>
    </source>
</evidence>
<dbReference type="InterPro" id="IPR050951">
    <property type="entry name" value="Retrovirus_Pol_polyprotein"/>
</dbReference>
<gene>
    <name evidence="5" type="ORF">C1SCF055_LOCUS10989</name>
</gene>
<feature type="region of interest" description="Disordered" evidence="2">
    <location>
        <begin position="1111"/>
        <end position="1133"/>
    </location>
</feature>
<feature type="compositionally biased region" description="Low complexity" evidence="2">
    <location>
        <begin position="966"/>
        <end position="977"/>
    </location>
</feature>
<evidence type="ECO:0000313" key="6">
    <source>
        <dbReference type="EMBL" id="CAL4770683.1"/>
    </source>
</evidence>
<dbReference type="InterPro" id="IPR036875">
    <property type="entry name" value="Znf_CCHC_sf"/>
</dbReference>
<accession>A0A9P1C1L6</accession>
<feature type="region of interest" description="Disordered" evidence="2">
    <location>
        <begin position="1632"/>
        <end position="1698"/>
    </location>
</feature>
<dbReference type="OrthoDB" id="448248at2759"/>
<feature type="compositionally biased region" description="Low complexity" evidence="2">
    <location>
        <begin position="2166"/>
        <end position="2177"/>
    </location>
</feature>
<feature type="region of interest" description="Disordered" evidence="2">
    <location>
        <begin position="1"/>
        <end position="81"/>
    </location>
</feature>
<name>A0A9P1C1L6_9DINO</name>
<feature type="compositionally biased region" description="Low complexity" evidence="2">
    <location>
        <begin position="375"/>
        <end position="392"/>
    </location>
</feature>
<dbReference type="InterPro" id="IPR001878">
    <property type="entry name" value="Znf_CCHC"/>
</dbReference>
<dbReference type="EMBL" id="CAMXCT020000797">
    <property type="protein sequence ID" value="CAL1136746.1"/>
    <property type="molecule type" value="Genomic_DNA"/>
</dbReference>
<feature type="domain" description="Integrase catalytic" evidence="4">
    <location>
        <begin position="2299"/>
        <end position="2470"/>
    </location>
</feature>
<dbReference type="Pfam" id="PF00098">
    <property type="entry name" value="zf-CCHC"/>
    <property type="match status" value="1"/>
</dbReference>
<dbReference type="InterPro" id="IPR001584">
    <property type="entry name" value="Integrase_cat-core"/>
</dbReference>
<dbReference type="InterPro" id="IPR012337">
    <property type="entry name" value="RNaseH-like_sf"/>
</dbReference>
<feature type="region of interest" description="Disordered" evidence="2">
    <location>
        <begin position="660"/>
        <end position="706"/>
    </location>
</feature>
<dbReference type="EMBL" id="CAMXCT030000797">
    <property type="protein sequence ID" value="CAL4770683.1"/>
    <property type="molecule type" value="Genomic_DNA"/>
</dbReference>
<dbReference type="SUPFAM" id="SSF53098">
    <property type="entry name" value="Ribonuclease H-like"/>
    <property type="match status" value="1"/>
</dbReference>
<feature type="region of interest" description="Disordered" evidence="2">
    <location>
        <begin position="966"/>
        <end position="986"/>
    </location>
</feature>
<feature type="region of interest" description="Disordered" evidence="2">
    <location>
        <begin position="304"/>
        <end position="323"/>
    </location>
</feature>
<dbReference type="GO" id="GO:0015074">
    <property type="term" value="P:DNA integration"/>
    <property type="evidence" value="ECO:0007669"/>
    <property type="project" value="InterPro"/>
</dbReference>
<feature type="region of interest" description="Disordered" evidence="2">
    <location>
        <begin position="2161"/>
        <end position="2225"/>
    </location>
</feature>
<feature type="region of interest" description="Disordered" evidence="2">
    <location>
        <begin position="372"/>
        <end position="393"/>
    </location>
</feature>
<dbReference type="PANTHER" id="PTHR37984:SF5">
    <property type="entry name" value="PROTEIN NYNRIN-LIKE"/>
    <property type="match status" value="1"/>
</dbReference>
<dbReference type="Gene3D" id="4.10.60.10">
    <property type="entry name" value="Zinc finger, CCHC-type"/>
    <property type="match status" value="1"/>
</dbReference>
<dbReference type="GO" id="GO:0003676">
    <property type="term" value="F:nucleic acid binding"/>
    <property type="evidence" value="ECO:0007669"/>
    <property type="project" value="InterPro"/>
</dbReference>
<feature type="compositionally biased region" description="Acidic residues" evidence="2">
    <location>
        <begin position="1263"/>
        <end position="1272"/>
    </location>
</feature>
<reference evidence="5" key="1">
    <citation type="submission" date="2022-10" db="EMBL/GenBank/DDBJ databases">
        <authorList>
            <person name="Chen Y."/>
            <person name="Dougan E. K."/>
            <person name="Chan C."/>
            <person name="Rhodes N."/>
            <person name="Thang M."/>
        </authorList>
    </citation>
    <scope>NUCLEOTIDE SEQUENCE</scope>
</reference>